<accession>A0ABN4YIN3</accession>
<feature type="domain" description="Solute-binding protein family 3/N-terminal" evidence="9">
    <location>
        <begin position="39"/>
        <end position="262"/>
    </location>
</feature>
<dbReference type="PROSITE" id="PS51257">
    <property type="entry name" value="PROKAR_LIPOPROTEIN"/>
    <property type="match status" value="1"/>
</dbReference>
<feature type="chain" id="PRO_5044916662" description="Membrane-bound lytic murein transglycosylase F" evidence="7">
    <location>
        <begin position="24"/>
        <end position="489"/>
    </location>
</feature>
<comment type="similarity">
    <text evidence="7">In the C-terminal section; belongs to the transglycosylase Slt family.</text>
</comment>
<comment type="caution">
    <text evidence="7">Lacks conserved residue(s) required for the propagation of feature annotation.</text>
</comment>
<evidence type="ECO:0000313" key="10">
    <source>
        <dbReference type="EMBL" id="ARD23293.1"/>
    </source>
</evidence>
<name>A0ABN4YIN3_9GAMM</name>
<sequence precursor="true">MSKLLTIVSIISINFLLSGCHRADITITDYVEQLPQRTVLKVGTLYGSQTYLNSDQGESGFDYEMAAKFAEYLNVPLEMVPYHNRQQLFEALRQNDIDIVAAAITTTNNRREQFLLGPTLYEVNQVLIYKSGNLKPRDFNDLQGDISVISESAAVDTLIKLKQSNPNLSWKQIVDGDNEELFSMVASGEVLYTIADSNSLLINQRYLPELRAGIVLDEKTQVVWLLPPVNSDYLLSSLLSFWHIQKRNGTLEHLNEKYFGHVKRFDYVDTRAFIRAIDNVLPEYQALFEKHAGDLDWRKLAATGYQESHWNPHARSPTGVRGMMMLTQPTASSVGVDNRLDAEQSIRGGAIYLQKMIDRLPESIPDSQRIWFALASYNIGLGHVEDARKITQGMGKDPSAWRDVKQVLPLLQQRKYYKNTRYGYARGNEAAHYVDNIRRYYDTLVWVDNQNKEQAMLAESKAKEASEQESTTEEQQDDKPNELLKSSAQ</sequence>
<comment type="subcellular location">
    <subcellularLocation>
        <location evidence="7">Cell outer membrane</location>
        <topology evidence="7">Peripheral membrane protein</topology>
    </subcellularLocation>
    <text evidence="7">Attached to the inner leaflet of the outer membrane.</text>
</comment>
<reference evidence="10 11" key="1">
    <citation type="submission" date="2017-03" db="EMBL/GenBank/DDBJ databases">
        <title>Genome sequencing of Shewanella japonica KCTC 22435.</title>
        <authorList>
            <person name="Kim K.M."/>
        </authorList>
    </citation>
    <scope>NUCLEOTIDE SEQUENCE [LARGE SCALE GENOMIC DNA]</scope>
    <source>
        <strain evidence="10 11">KCTC 22435</strain>
    </source>
</reference>
<gene>
    <name evidence="7" type="primary">mltF</name>
    <name evidence="10" type="ORF">SJ2017_3016</name>
</gene>
<comment type="similarity">
    <text evidence="1">Belongs to the bacterial solute-binding protein 3 family.</text>
</comment>
<dbReference type="HAMAP" id="MF_02016">
    <property type="entry name" value="MltF"/>
    <property type="match status" value="1"/>
</dbReference>
<comment type="catalytic activity">
    <reaction evidence="7">
        <text>Exolytic cleavage of the (1-&gt;4)-beta-glycosidic linkage between N-acetylmuramic acid (MurNAc) and N-acetylglucosamine (GlcNAc) residues in peptidoglycan, from either the reducing or the non-reducing ends of the peptidoglycan chains, with concomitant formation of a 1,6-anhydrobond in the MurNAc residue.</text>
        <dbReference type="EC" id="4.2.2.n1"/>
    </reaction>
</comment>
<dbReference type="SUPFAM" id="SSF53955">
    <property type="entry name" value="Lysozyme-like"/>
    <property type="match status" value="1"/>
</dbReference>
<keyword evidence="11" id="KW-1185">Reference proteome</keyword>
<dbReference type="Pfam" id="PF00497">
    <property type="entry name" value="SBP_bac_3"/>
    <property type="match status" value="1"/>
</dbReference>
<feature type="signal peptide" evidence="7">
    <location>
        <begin position="1"/>
        <end position="23"/>
    </location>
</feature>
<evidence type="ECO:0000256" key="5">
    <source>
        <dbReference type="ARBA" id="ARBA00023239"/>
    </source>
</evidence>
<evidence type="ECO:0000256" key="6">
    <source>
        <dbReference type="ARBA" id="ARBA00023316"/>
    </source>
</evidence>
<comment type="function">
    <text evidence="7">Murein-degrading enzyme that degrades murein glycan strands and insoluble, high-molecular weight murein sacculi, with the concomitant formation of a 1,6-anhydromuramoyl product. Lytic transglycosylases (LTs) play an integral role in the metabolism of the peptidoglycan (PG) sacculus. Their lytic action creates space within the PG sacculus to allow for its expansion as well as for the insertion of various structures such as secretion systems and flagella.</text>
</comment>
<evidence type="ECO:0000256" key="8">
    <source>
        <dbReference type="SAM" id="MobiDB-lite"/>
    </source>
</evidence>
<dbReference type="InterPro" id="IPR008258">
    <property type="entry name" value="Transglycosylase_SLT_dom_1"/>
</dbReference>
<dbReference type="NCBIfam" id="NF008112">
    <property type="entry name" value="PRK10859.1"/>
    <property type="match status" value="1"/>
</dbReference>
<comment type="domain">
    <text evidence="7">The N-terminal domain does not have lytic activity and probably modulates enzymatic activity. The C-terminal domain is the catalytic active domain.</text>
</comment>
<dbReference type="InterPro" id="IPR023703">
    <property type="entry name" value="MltF"/>
</dbReference>
<evidence type="ECO:0000313" key="11">
    <source>
        <dbReference type="Proteomes" id="UP000191820"/>
    </source>
</evidence>
<keyword evidence="5 7" id="KW-0456">Lyase</keyword>
<dbReference type="EMBL" id="CP020472">
    <property type="protein sequence ID" value="ARD23293.1"/>
    <property type="molecule type" value="Genomic_DNA"/>
</dbReference>
<keyword evidence="2 7" id="KW-0732">Signal</keyword>
<dbReference type="CDD" id="cd01009">
    <property type="entry name" value="PBP2_YfhD_N"/>
    <property type="match status" value="1"/>
</dbReference>
<feature type="active site" evidence="7">
    <location>
        <position position="307"/>
    </location>
</feature>
<keyword evidence="3 7" id="KW-0472">Membrane</keyword>
<evidence type="ECO:0000256" key="2">
    <source>
        <dbReference type="ARBA" id="ARBA00022729"/>
    </source>
</evidence>
<dbReference type="PANTHER" id="PTHR35936:SF32">
    <property type="entry name" value="MEMBRANE-BOUND LYTIC MUREIN TRANSGLYCOSYLASE F"/>
    <property type="match status" value="1"/>
</dbReference>
<dbReference type="Gene3D" id="3.40.190.10">
    <property type="entry name" value="Periplasmic binding protein-like II"/>
    <property type="match status" value="2"/>
</dbReference>
<dbReference type="Gene3D" id="1.10.530.10">
    <property type="match status" value="1"/>
</dbReference>
<dbReference type="EC" id="4.2.2.n1" evidence="7"/>
<dbReference type="Pfam" id="PF01464">
    <property type="entry name" value="SLT"/>
    <property type="match status" value="1"/>
</dbReference>
<feature type="region of interest" description="LT domain" evidence="7">
    <location>
        <begin position="263"/>
        <end position="489"/>
    </location>
</feature>
<evidence type="ECO:0000256" key="4">
    <source>
        <dbReference type="ARBA" id="ARBA00023237"/>
    </source>
</evidence>
<dbReference type="Proteomes" id="UP000191820">
    <property type="component" value="Chromosome"/>
</dbReference>
<evidence type="ECO:0000256" key="3">
    <source>
        <dbReference type="ARBA" id="ARBA00023136"/>
    </source>
</evidence>
<evidence type="ECO:0000256" key="7">
    <source>
        <dbReference type="HAMAP-Rule" id="MF_02016"/>
    </source>
</evidence>
<dbReference type="SMART" id="SM00062">
    <property type="entry name" value="PBPb"/>
    <property type="match status" value="1"/>
</dbReference>
<dbReference type="InterPro" id="IPR023346">
    <property type="entry name" value="Lysozyme-like_dom_sf"/>
</dbReference>
<evidence type="ECO:0000256" key="1">
    <source>
        <dbReference type="ARBA" id="ARBA00010333"/>
    </source>
</evidence>
<evidence type="ECO:0000259" key="9">
    <source>
        <dbReference type="SMART" id="SM00062"/>
    </source>
</evidence>
<dbReference type="PANTHER" id="PTHR35936">
    <property type="entry name" value="MEMBRANE-BOUND LYTIC MUREIN TRANSGLYCOSYLASE F"/>
    <property type="match status" value="1"/>
</dbReference>
<keyword evidence="6 7" id="KW-0961">Cell wall biogenesis/degradation</keyword>
<dbReference type="InterPro" id="IPR001638">
    <property type="entry name" value="Solute-binding_3/MltF_N"/>
</dbReference>
<dbReference type="SUPFAM" id="SSF53850">
    <property type="entry name" value="Periplasmic binding protein-like II"/>
    <property type="match status" value="1"/>
</dbReference>
<protein>
    <recommendedName>
        <fullName evidence="7">Membrane-bound lytic murein transglycosylase F</fullName>
        <ecNumber evidence="7">4.2.2.n1</ecNumber>
    </recommendedName>
    <alternativeName>
        <fullName evidence="7">Murein lyase F</fullName>
    </alternativeName>
</protein>
<organism evidence="10 11">
    <name type="scientific">Shewanella japonica</name>
    <dbReference type="NCBI Taxonomy" id="93973"/>
    <lineage>
        <taxon>Bacteria</taxon>
        <taxon>Pseudomonadati</taxon>
        <taxon>Pseudomonadota</taxon>
        <taxon>Gammaproteobacteria</taxon>
        <taxon>Alteromonadales</taxon>
        <taxon>Shewanellaceae</taxon>
        <taxon>Shewanella</taxon>
    </lineage>
</organism>
<proteinExistence type="inferred from homology"/>
<dbReference type="CDD" id="cd13403">
    <property type="entry name" value="MLTF-like"/>
    <property type="match status" value="1"/>
</dbReference>
<comment type="similarity">
    <text evidence="7">In the N-terminal section; belongs to the bacterial solute-binding protein 3 family.</text>
</comment>
<feature type="region of interest" description="Disordered" evidence="8">
    <location>
        <begin position="456"/>
        <end position="489"/>
    </location>
</feature>
<keyword evidence="4 7" id="KW-0998">Cell outer membrane</keyword>
<dbReference type="RefSeq" id="WP_080916295.1">
    <property type="nucleotide sequence ID" value="NZ_CP020472.1"/>
</dbReference>